<dbReference type="PANTHER" id="PTHR24321:SF15">
    <property type="entry name" value="OXIDOREDUCTASE UCPA"/>
    <property type="match status" value="1"/>
</dbReference>
<dbReference type="OrthoDB" id="3542748at2"/>
<name>A0A6N7Z0D3_9PSEU</name>
<comment type="caution">
    <text evidence="4">The sequence shown here is derived from an EMBL/GenBank/DDBJ whole genome shotgun (WGS) entry which is preliminary data.</text>
</comment>
<keyword evidence="2" id="KW-0560">Oxidoreductase</keyword>
<evidence type="ECO:0000256" key="2">
    <source>
        <dbReference type="ARBA" id="ARBA00023002"/>
    </source>
</evidence>
<comment type="similarity">
    <text evidence="1">Belongs to the short-chain dehydrogenases/reductases (SDR) family.</text>
</comment>
<dbReference type="PANTHER" id="PTHR24321">
    <property type="entry name" value="DEHYDROGENASES, SHORT CHAIN"/>
    <property type="match status" value="1"/>
</dbReference>
<dbReference type="InterPro" id="IPR002347">
    <property type="entry name" value="SDR_fam"/>
</dbReference>
<keyword evidence="5" id="KW-1185">Reference proteome</keyword>
<dbReference type="RefSeq" id="WP_154755456.1">
    <property type="nucleotide sequence ID" value="NZ_WMBA01000004.1"/>
</dbReference>
<proteinExistence type="inferred from homology"/>
<evidence type="ECO:0000259" key="3">
    <source>
        <dbReference type="SMART" id="SM00822"/>
    </source>
</evidence>
<sequence>MGRLTGKVAVVTGAAGGIGHAVATLFAQEGATVIATDVRPDGDLVPLDVSSEEDWRRVVTEAERAHGRVDVLVNNAGIGVAEGIVESDLASWNRVIAVSQTGAFLGMREVIPVMRRGGGGSIVNVSSIWGVTAVPGLAAYHAAKGAVRTLTKNAAISYAQDGIRVNSVHPGFVDTPMTQANDPAVNAVIIGATPLGRAGRPSEIACACLFLASGESSFVTGAELAVDGGYLAQ</sequence>
<feature type="domain" description="Ketoreductase" evidence="3">
    <location>
        <begin position="7"/>
        <end position="204"/>
    </location>
</feature>
<dbReference type="PRINTS" id="PR00081">
    <property type="entry name" value="GDHRDH"/>
</dbReference>
<dbReference type="PRINTS" id="PR00080">
    <property type="entry name" value="SDRFAMILY"/>
</dbReference>
<reference evidence="4 5" key="1">
    <citation type="submission" date="2019-11" db="EMBL/GenBank/DDBJ databases">
        <title>Draft genome of Amycolatopsis RM579.</title>
        <authorList>
            <person name="Duangmal K."/>
            <person name="Mingma R."/>
        </authorList>
    </citation>
    <scope>NUCLEOTIDE SEQUENCE [LARGE SCALE GENOMIC DNA]</scope>
    <source>
        <strain evidence="4 5">RM579</strain>
    </source>
</reference>
<protein>
    <submittedName>
        <fullName evidence="4">SDR family oxidoreductase</fullName>
    </submittedName>
</protein>
<evidence type="ECO:0000256" key="1">
    <source>
        <dbReference type="ARBA" id="ARBA00006484"/>
    </source>
</evidence>
<organism evidence="4 5">
    <name type="scientific">Amycolatopsis pithecellobii</name>
    <dbReference type="NCBI Taxonomy" id="664692"/>
    <lineage>
        <taxon>Bacteria</taxon>
        <taxon>Bacillati</taxon>
        <taxon>Actinomycetota</taxon>
        <taxon>Actinomycetes</taxon>
        <taxon>Pseudonocardiales</taxon>
        <taxon>Pseudonocardiaceae</taxon>
        <taxon>Amycolatopsis</taxon>
    </lineage>
</organism>
<dbReference type="SMART" id="SM00822">
    <property type="entry name" value="PKS_KR"/>
    <property type="match status" value="1"/>
</dbReference>
<dbReference type="InterPro" id="IPR057326">
    <property type="entry name" value="KR_dom"/>
</dbReference>
<dbReference type="FunFam" id="3.40.50.720:FF:000084">
    <property type="entry name" value="Short-chain dehydrogenase reductase"/>
    <property type="match status" value="1"/>
</dbReference>
<gene>
    <name evidence="4" type="ORF">GKO32_04345</name>
</gene>
<dbReference type="GO" id="GO:0016491">
    <property type="term" value="F:oxidoreductase activity"/>
    <property type="evidence" value="ECO:0007669"/>
    <property type="project" value="UniProtKB-KW"/>
</dbReference>
<accession>A0A6N7Z0D3</accession>
<dbReference type="EMBL" id="WMBA01000004">
    <property type="protein sequence ID" value="MTD53211.1"/>
    <property type="molecule type" value="Genomic_DNA"/>
</dbReference>
<dbReference type="Pfam" id="PF13561">
    <property type="entry name" value="adh_short_C2"/>
    <property type="match status" value="1"/>
</dbReference>
<dbReference type="AlphaFoldDB" id="A0A6N7Z0D3"/>
<dbReference type="SUPFAM" id="SSF51735">
    <property type="entry name" value="NAD(P)-binding Rossmann-fold domains"/>
    <property type="match status" value="1"/>
</dbReference>
<dbReference type="InterPro" id="IPR036291">
    <property type="entry name" value="NAD(P)-bd_dom_sf"/>
</dbReference>
<dbReference type="Gene3D" id="3.40.50.720">
    <property type="entry name" value="NAD(P)-binding Rossmann-like Domain"/>
    <property type="match status" value="1"/>
</dbReference>
<evidence type="ECO:0000313" key="4">
    <source>
        <dbReference type="EMBL" id="MTD53211.1"/>
    </source>
</evidence>
<evidence type="ECO:0000313" key="5">
    <source>
        <dbReference type="Proteomes" id="UP000440096"/>
    </source>
</evidence>
<dbReference type="Proteomes" id="UP000440096">
    <property type="component" value="Unassembled WGS sequence"/>
</dbReference>